<dbReference type="Proteomes" id="UP000322245">
    <property type="component" value="Unassembled WGS sequence"/>
</dbReference>
<keyword evidence="3" id="KW-1185">Reference proteome</keyword>
<protein>
    <submittedName>
        <fullName evidence="2">Uncharacterized protein</fullName>
    </submittedName>
</protein>
<proteinExistence type="predicted"/>
<evidence type="ECO:0000313" key="2">
    <source>
        <dbReference type="EMBL" id="TYJ53756.1"/>
    </source>
</evidence>
<evidence type="ECO:0000313" key="3">
    <source>
        <dbReference type="Proteomes" id="UP000322245"/>
    </source>
</evidence>
<accession>A0A5D3AVC0</accession>
<sequence length="214" mass="23829">MSYFDGAPTGATGLDMTSFEYDDEELADLELEVDPMLPSYWYGVTTDQLQNMPDGTLEWTRKQWQRFTQASNLNNTSIDIDSGCRALLENSIEVGVLTEASGASASGPLEPSVRVTSAQETSSLKKRRPLTSTERSANWRRRKMEEDPNFADKGASFTSSSYAAGSPLLIKLTSSLPEKKRRHQVYLKKKSLKEKTNATEHTESQDEDAEGESE</sequence>
<dbReference type="EMBL" id="NIDF01000078">
    <property type="protein sequence ID" value="TYJ53756.1"/>
    <property type="molecule type" value="Genomic_DNA"/>
</dbReference>
<gene>
    <name evidence="2" type="ORF">B9479_005595</name>
</gene>
<feature type="region of interest" description="Disordered" evidence="1">
    <location>
        <begin position="178"/>
        <end position="214"/>
    </location>
</feature>
<evidence type="ECO:0000256" key="1">
    <source>
        <dbReference type="SAM" id="MobiDB-lite"/>
    </source>
</evidence>
<feature type="compositionally biased region" description="Basic and acidic residues" evidence="1">
    <location>
        <begin position="193"/>
        <end position="204"/>
    </location>
</feature>
<name>A0A5D3AVC0_9TREE</name>
<feature type="compositionally biased region" description="Basic residues" evidence="1">
    <location>
        <begin position="179"/>
        <end position="192"/>
    </location>
</feature>
<dbReference type="AlphaFoldDB" id="A0A5D3AVC0"/>
<feature type="region of interest" description="Disordered" evidence="1">
    <location>
        <begin position="102"/>
        <end position="161"/>
    </location>
</feature>
<feature type="compositionally biased region" description="Acidic residues" evidence="1">
    <location>
        <begin position="205"/>
        <end position="214"/>
    </location>
</feature>
<comment type="caution">
    <text evidence="2">The sequence shown here is derived from an EMBL/GenBank/DDBJ whole genome shotgun (WGS) entry which is preliminary data.</text>
</comment>
<organism evidence="2 3">
    <name type="scientific">Cryptococcus floricola</name>
    <dbReference type="NCBI Taxonomy" id="2591691"/>
    <lineage>
        <taxon>Eukaryota</taxon>
        <taxon>Fungi</taxon>
        <taxon>Dikarya</taxon>
        <taxon>Basidiomycota</taxon>
        <taxon>Agaricomycotina</taxon>
        <taxon>Tremellomycetes</taxon>
        <taxon>Tremellales</taxon>
        <taxon>Cryptococcaceae</taxon>
        <taxon>Cryptococcus</taxon>
    </lineage>
</organism>
<reference evidence="2 3" key="1">
    <citation type="submission" date="2017-05" db="EMBL/GenBank/DDBJ databases">
        <title>The Genome Sequence of Tsuchiyaea wingfieldii DSM 27421.</title>
        <authorList>
            <person name="Cuomo C."/>
            <person name="Passer A."/>
            <person name="Billmyre B."/>
            <person name="Heitman J."/>
        </authorList>
    </citation>
    <scope>NUCLEOTIDE SEQUENCE [LARGE SCALE GENOMIC DNA]</scope>
    <source>
        <strain evidence="2 3">DSM 27421</strain>
    </source>
</reference>